<proteinExistence type="predicted"/>
<dbReference type="AlphaFoldDB" id="D3AQU5"/>
<accession>D3AQU5</accession>
<dbReference type="GeneID" id="93148868"/>
<dbReference type="HOGENOM" id="CLU_065762_1_0_9"/>
<evidence type="ECO:0000256" key="1">
    <source>
        <dbReference type="SAM" id="MobiDB-lite"/>
    </source>
</evidence>
<comment type="caution">
    <text evidence="3">The sequence shown here is derived from an EMBL/GenBank/DDBJ whole genome shotgun (WGS) entry which is preliminary data.</text>
</comment>
<feature type="compositionally biased region" description="Polar residues" evidence="1">
    <location>
        <begin position="58"/>
        <end position="73"/>
    </location>
</feature>
<feature type="domain" description="DUF4261" evidence="2">
    <location>
        <begin position="205"/>
        <end position="278"/>
    </location>
</feature>
<dbReference type="EMBL" id="ACIO01000674">
    <property type="protein sequence ID" value="EFC95804.1"/>
    <property type="molecule type" value="Genomic_DNA"/>
</dbReference>
<evidence type="ECO:0000313" key="4">
    <source>
        <dbReference type="Proteomes" id="UP000004968"/>
    </source>
</evidence>
<reference evidence="3 4" key="1">
    <citation type="submission" date="2010-01" db="EMBL/GenBank/DDBJ databases">
        <authorList>
            <person name="Weinstock G."/>
            <person name="Sodergren E."/>
            <person name="Clifton S."/>
            <person name="Fulton L."/>
            <person name="Fulton B."/>
            <person name="Courtney L."/>
            <person name="Fronick C."/>
            <person name="Harrison M."/>
            <person name="Strong C."/>
            <person name="Farmer C."/>
            <person name="Delahaunty K."/>
            <person name="Markovic C."/>
            <person name="Hall O."/>
            <person name="Minx P."/>
            <person name="Tomlinson C."/>
            <person name="Mitreva M."/>
            <person name="Nelson J."/>
            <person name="Hou S."/>
            <person name="Wollam A."/>
            <person name="Pepin K.H."/>
            <person name="Johnson M."/>
            <person name="Bhonagiri V."/>
            <person name="Nash W.E."/>
            <person name="Warren W."/>
            <person name="Chinwalla A."/>
            <person name="Mardis E.R."/>
            <person name="Wilson R.K."/>
        </authorList>
    </citation>
    <scope>NUCLEOTIDE SEQUENCE [LARGE SCALE GENOMIC DNA]</scope>
    <source>
        <strain evidence="3 4">DSM 13479</strain>
    </source>
</reference>
<gene>
    <name evidence="3" type="ORF">CLOSTHATH_06001</name>
</gene>
<name>D3AQU5_9FIRM</name>
<dbReference type="InterPro" id="IPR025357">
    <property type="entry name" value="DUF4261"/>
</dbReference>
<sequence>MEKKEKGSFVGSILLSSPVWDAEKLKRDLLEEWDIRVPDLEADEEGTGGEPMGREQPYSDQPGQEASDCGNSDNDTIVFEADDYMVAISLMPAPVPAGEAEYYAKSNYFWKGAVDAASEHRAHILVAVIGGRERDPFEAGKLYVKISSACLKQENALGIYTSGTVFEPEMYCAVAEDMKEEEETYPILDWIYIGLYQTEKGMNGYTYGMTAFGKDEIEVVESAAAPAELHEFLFDIASYVLYDDVLLQDGETIGFTEDEKLPITKSEGEAVEGESLKIAFMPAQ</sequence>
<dbReference type="RefSeq" id="WP_006776415.1">
    <property type="nucleotide sequence ID" value="NZ_GG667794.1"/>
</dbReference>
<dbReference type="Pfam" id="PF14080">
    <property type="entry name" value="DUF4261"/>
    <property type="match status" value="1"/>
</dbReference>
<protein>
    <recommendedName>
        <fullName evidence="2">DUF4261 domain-containing protein</fullName>
    </recommendedName>
</protein>
<organism evidence="3 4">
    <name type="scientific">Hungatella hathewayi DSM 13479</name>
    <dbReference type="NCBI Taxonomy" id="566550"/>
    <lineage>
        <taxon>Bacteria</taxon>
        <taxon>Bacillati</taxon>
        <taxon>Bacillota</taxon>
        <taxon>Clostridia</taxon>
        <taxon>Lachnospirales</taxon>
        <taxon>Lachnospiraceae</taxon>
        <taxon>Hungatella</taxon>
    </lineage>
</organism>
<dbReference type="Proteomes" id="UP000004968">
    <property type="component" value="Unassembled WGS sequence"/>
</dbReference>
<evidence type="ECO:0000259" key="2">
    <source>
        <dbReference type="Pfam" id="PF14080"/>
    </source>
</evidence>
<evidence type="ECO:0000313" key="3">
    <source>
        <dbReference type="EMBL" id="EFC95804.1"/>
    </source>
</evidence>
<feature type="region of interest" description="Disordered" evidence="1">
    <location>
        <begin position="36"/>
        <end position="73"/>
    </location>
</feature>